<protein>
    <recommendedName>
        <fullName evidence="3">DUF2007 domain-containing protein</fullName>
    </recommendedName>
</protein>
<name>A0A7S7NS57_PALFE</name>
<dbReference type="RefSeq" id="WP_194450387.1">
    <property type="nucleotide sequence ID" value="NZ_CP063849.1"/>
</dbReference>
<evidence type="ECO:0000313" key="2">
    <source>
        <dbReference type="Proteomes" id="UP000593892"/>
    </source>
</evidence>
<organism evidence="1 2">
    <name type="scientific">Paludibaculum fermentans</name>
    <dbReference type="NCBI Taxonomy" id="1473598"/>
    <lineage>
        <taxon>Bacteria</taxon>
        <taxon>Pseudomonadati</taxon>
        <taxon>Acidobacteriota</taxon>
        <taxon>Terriglobia</taxon>
        <taxon>Bryobacterales</taxon>
        <taxon>Bryobacteraceae</taxon>
        <taxon>Paludibaculum</taxon>
    </lineage>
</organism>
<gene>
    <name evidence="1" type="ORF">IRI77_01820</name>
</gene>
<proteinExistence type="predicted"/>
<dbReference type="AlphaFoldDB" id="A0A7S7NS57"/>
<keyword evidence="2" id="KW-1185">Reference proteome</keyword>
<evidence type="ECO:0008006" key="3">
    <source>
        <dbReference type="Google" id="ProtNLM"/>
    </source>
</evidence>
<sequence length="91" mass="10309">MRREDAFFGDQELVLIYIGKRLSESKAVEKLLDEAGLDYLVEPDRYRGGVLFIRELIGAFFYVTEENADTARELLRAAKHAVYVPGGQAAR</sequence>
<dbReference type="Proteomes" id="UP000593892">
    <property type="component" value="Chromosome"/>
</dbReference>
<dbReference type="EMBL" id="CP063849">
    <property type="protein sequence ID" value="QOY88725.1"/>
    <property type="molecule type" value="Genomic_DNA"/>
</dbReference>
<evidence type="ECO:0000313" key="1">
    <source>
        <dbReference type="EMBL" id="QOY88725.1"/>
    </source>
</evidence>
<dbReference type="KEGG" id="pfer:IRI77_01820"/>
<reference evidence="1 2" key="1">
    <citation type="submission" date="2020-10" db="EMBL/GenBank/DDBJ databases">
        <title>Complete genome sequence of Paludibaculum fermentans P105T, a facultatively anaerobic acidobacterium capable of dissimilatory Fe(III) reduction.</title>
        <authorList>
            <person name="Dedysh S.N."/>
            <person name="Beletsky A.V."/>
            <person name="Kulichevskaya I.S."/>
            <person name="Mardanov A.V."/>
            <person name="Ravin N.V."/>
        </authorList>
    </citation>
    <scope>NUCLEOTIDE SEQUENCE [LARGE SCALE GENOMIC DNA]</scope>
    <source>
        <strain evidence="1 2">P105</strain>
    </source>
</reference>
<accession>A0A7S7NS57</accession>